<dbReference type="EMBL" id="ABXJ01000069">
    <property type="protein sequence ID" value="EEA90539.1"/>
    <property type="molecule type" value="Genomic_DNA"/>
</dbReference>
<dbReference type="GO" id="GO:0003677">
    <property type="term" value="F:DNA binding"/>
    <property type="evidence" value="ECO:0007669"/>
    <property type="project" value="UniProtKB-KW"/>
</dbReference>
<dbReference type="STRING" id="445975.COLSTE_01303"/>
<dbReference type="eggNOG" id="COG0789">
    <property type="taxonomic scope" value="Bacteria"/>
</dbReference>
<dbReference type="HOGENOM" id="CLU_079903_0_0_11"/>
<keyword evidence="4" id="KW-1185">Reference proteome</keyword>
<dbReference type="OrthoDB" id="9809391at2"/>
<dbReference type="GeneID" id="98001776"/>
<dbReference type="SMART" id="SM00422">
    <property type="entry name" value="HTH_MERR"/>
    <property type="match status" value="1"/>
</dbReference>
<protein>
    <submittedName>
        <fullName evidence="3">Transcriptional regulator, MerR family</fullName>
    </submittedName>
</protein>
<dbReference type="AlphaFoldDB" id="B6GB45"/>
<dbReference type="PANTHER" id="PTHR30204">
    <property type="entry name" value="REDOX-CYCLING DRUG-SENSING TRANSCRIPTIONAL ACTIVATOR SOXR"/>
    <property type="match status" value="1"/>
</dbReference>
<reference evidence="3 4" key="2">
    <citation type="submission" date="2008-10" db="EMBL/GenBank/DDBJ databases">
        <authorList>
            <person name="Fulton L."/>
            <person name="Clifton S."/>
            <person name="Fulton B."/>
            <person name="Xu J."/>
            <person name="Minx P."/>
            <person name="Pepin K.H."/>
            <person name="Johnson M."/>
            <person name="Thiruvilangam P."/>
            <person name="Bhonagiri V."/>
            <person name="Nash W.E."/>
            <person name="Mardis E.R."/>
            <person name="Wilson R.K."/>
        </authorList>
    </citation>
    <scope>NUCLEOTIDE SEQUENCE [LARGE SCALE GENOMIC DNA]</scope>
    <source>
        <strain evidence="3 4">DSM 13279</strain>
    </source>
</reference>
<evidence type="ECO:0000256" key="1">
    <source>
        <dbReference type="ARBA" id="ARBA00023125"/>
    </source>
</evidence>
<dbReference type="InterPro" id="IPR000551">
    <property type="entry name" value="MerR-type_HTH_dom"/>
</dbReference>
<dbReference type="CDD" id="cd00592">
    <property type="entry name" value="HTH_MerR-like"/>
    <property type="match status" value="1"/>
</dbReference>
<dbReference type="PANTHER" id="PTHR30204:SF93">
    <property type="entry name" value="HTH MERR-TYPE DOMAIN-CONTAINING PROTEIN"/>
    <property type="match status" value="1"/>
</dbReference>
<comment type="caution">
    <text evidence="3">The sequence shown here is derived from an EMBL/GenBank/DDBJ whole genome shotgun (WGS) entry which is preliminary data.</text>
</comment>
<name>B6GB45_9ACTN</name>
<gene>
    <name evidence="3" type="ORF">COLSTE_01303</name>
</gene>
<reference evidence="3 4" key="1">
    <citation type="submission" date="2008-10" db="EMBL/GenBank/DDBJ databases">
        <title>Draft genome sequence of Collinsella stercoris (DSM 13279).</title>
        <authorList>
            <person name="Sudarsanam P."/>
            <person name="Ley R."/>
            <person name="Guruge J."/>
            <person name="Turnbaugh P.J."/>
            <person name="Mahowald M."/>
            <person name="Liep D."/>
            <person name="Gordon J."/>
        </authorList>
    </citation>
    <scope>NUCLEOTIDE SEQUENCE [LARGE SCALE GENOMIC DNA]</scope>
    <source>
        <strain evidence="3 4">DSM 13279</strain>
    </source>
</reference>
<evidence type="ECO:0000313" key="4">
    <source>
        <dbReference type="Proteomes" id="UP000003560"/>
    </source>
</evidence>
<dbReference type="InterPro" id="IPR047057">
    <property type="entry name" value="MerR_fam"/>
</dbReference>
<evidence type="ECO:0000259" key="2">
    <source>
        <dbReference type="PROSITE" id="PS50937"/>
    </source>
</evidence>
<keyword evidence="1" id="KW-0238">DNA-binding</keyword>
<dbReference type="Pfam" id="PF13411">
    <property type="entry name" value="MerR_1"/>
    <property type="match status" value="1"/>
</dbReference>
<dbReference type="PRINTS" id="PR00040">
    <property type="entry name" value="HTHMERR"/>
</dbReference>
<dbReference type="Gene3D" id="1.10.1660.10">
    <property type="match status" value="1"/>
</dbReference>
<dbReference type="SUPFAM" id="SSF46955">
    <property type="entry name" value="Putative DNA-binding domain"/>
    <property type="match status" value="1"/>
</dbReference>
<organism evidence="3 4">
    <name type="scientific">Collinsella stercoris DSM 13279</name>
    <dbReference type="NCBI Taxonomy" id="445975"/>
    <lineage>
        <taxon>Bacteria</taxon>
        <taxon>Bacillati</taxon>
        <taxon>Actinomycetota</taxon>
        <taxon>Coriobacteriia</taxon>
        <taxon>Coriobacteriales</taxon>
        <taxon>Coriobacteriaceae</taxon>
        <taxon>Collinsella</taxon>
    </lineage>
</organism>
<dbReference type="RefSeq" id="WP_006720948.1">
    <property type="nucleotide sequence ID" value="NZ_CP085935.1"/>
</dbReference>
<dbReference type="InterPro" id="IPR009061">
    <property type="entry name" value="DNA-bd_dom_put_sf"/>
</dbReference>
<dbReference type="PROSITE" id="PS50937">
    <property type="entry name" value="HTH_MERR_2"/>
    <property type="match status" value="1"/>
</dbReference>
<accession>B6GB45</accession>
<feature type="domain" description="HTH merR-type" evidence="2">
    <location>
        <begin position="1"/>
        <end position="69"/>
    </location>
</feature>
<proteinExistence type="predicted"/>
<evidence type="ECO:0000313" key="3">
    <source>
        <dbReference type="EMBL" id="EEA90539.1"/>
    </source>
</evidence>
<dbReference type="GO" id="GO:0003700">
    <property type="term" value="F:DNA-binding transcription factor activity"/>
    <property type="evidence" value="ECO:0007669"/>
    <property type="project" value="InterPro"/>
</dbReference>
<dbReference type="Proteomes" id="UP000003560">
    <property type="component" value="Unassembled WGS sequence"/>
</dbReference>
<sequence>MRSSELAHMAGVSVRTLRHYHAIGLLPEPERTSSGYRTYEATHLLRLLRIRQLASLGFSLEQIGPMLDELDAERVQGDSLGPGAQDLLDELDQRLEEQISQLEHQRELIRHIRTRHADPDYPERAMRVLDAVNAFERQTHEFGFLLNALTEDDRIAMGIAAHLYTDGELAEIERIFRAIPERGLTDEYLRVSKLMDTLPGNASPAQREHAIGAGMAFLEKIADCMDPGNWLRPDKDYERMLENMTMVHYNDAQIAASDELFLRFTRLLAKRAGG</sequence>